<dbReference type="STRING" id="1225564.AA309_19330"/>
<evidence type="ECO:0000259" key="3">
    <source>
        <dbReference type="PROSITE" id="PS51462"/>
    </source>
</evidence>
<evidence type="ECO:0000313" key="5">
    <source>
        <dbReference type="Proteomes" id="UP000035489"/>
    </source>
</evidence>
<dbReference type="PATRIC" id="fig|1225564.3.peg.5165"/>
<dbReference type="CDD" id="cd03674">
    <property type="entry name" value="NUDIX_Hydrolase"/>
    <property type="match status" value="1"/>
</dbReference>
<dbReference type="AlphaFoldDB" id="A0A0H1R9L0"/>
<gene>
    <name evidence="4" type="ORF">AA309_19330</name>
</gene>
<reference evidence="4 5" key="1">
    <citation type="submission" date="2015-05" db="EMBL/GenBank/DDBJ databases">
        <title>Draft genome sequence of Microvirga vignae strain BR3299, a novel nitrogen fixing bacteria isolated from Brazil semi-aired region.</title>
        <authorList>
            <person name="Zilli J.E."/>
            <person name="Passos S.R."/>
            <person name="Leite J."/>
            <person name="Baldani J.I."/>
            <person name="Xavier G.R."/>
            <person name="Rumjaneck N.G."/>
            <person name="Simoes-Araujo J.L."/>
        </authorList>
    </citation>
    <scope>NUCLEOTIDE SEQUENCE [LARGE SCALE GENOMIC DNA]</scope>
    <source>
        <strain evidence="4 5">BR3299</strain>
    </source>
</reference>
<dbReference type="SUPFAM" id="SSF55811">
    <property type="entry name" value="Nudix"/>
    <property type="match status" value="1"/>
</dbReference>
<evidence type="ECO:0000313" key="4">
    <source>
        <dbReference type="EMBL" id="KLK91551.1"/>
    </source>
</evidence>
<evidence type="ECO:0000256" key="2">
    <source>
        <dbReference type="ARBA" id="ARBA00022801"/>
    </source>
</evidence>
<comment type="cofactor">
    <cofactor evidence="1">
        <name>Mg(2+)</name>
        <dbReference type="ChEBI" id="CHEBI:18420"/>
    </cofactor>
</comment>
<dbReference type="PANTHER" id="PTHR43046:SF14">
    <property type="entry name" value="MUTT_NUDIX FAMILY PROTEIN"/>
    <property type="match status" value="1"/>
</dbReference>
<keyword evidence="2" id="KW-0378">Hydrolase</keyword>
<keyword evidence="5" id="KW-1185">Reference proteome</keyword>
<dbReference type="PANTHER" id="PTHR43046">
    <property type="entry name" value="GDP-MANNOSE MANNOSYL HYDROLASE"/>
    <property type="match status" value="1"/>
</dbReference>
<name>A0A0H1R9L0_9HYPH</name>
<dbReference type="Pfam" id="PF00293">
    <property type="entry name" value="NUDIX"/>
    <property type="match status" value="1"/>
</dbReference>
<dbReference type="RefSeq" id="WP_047190649.1">
    <property type="nucleotide sequence ID" value="NZ_LCYG01000053.1"/>
</dbReference>
<proteinExistence type="predicted"/>
<organism evidence="4 5">
    <name type="scientific">Microvirga vignae</name>
    <dbReference type="NCBI Taxonomy" id="1225564"/>
    <lineage>
        <taxon>Bacteria</taxon>
        <taxon>Pseudomonadati</taxon>
        <taxon>Pseudomonadota</taxon>
        <taxon>Alphaproteobacteria</taxon>
        <taxon>Hyphomicrobiales</taxon>
        <taxon>Methylobacteriaceae</taxon>
        <taxon>Microvirga</taxon>
    </lineage>
</organism>
<feature type="domain" description="Nudix hydrolase" evidence="3">
    <location>
        <begin position="52"/>
        <end position="192"/>
    </location>
</feature>
<dbReference type="Gene3D" id="3.90.79.10">
    <property type="entry name" value="Nucleoside Triphosphate Pyrophosphohydrolase"/>
    <property type="match status" value="1"/>
</dbReference>
<dbReference type="OrthoDB" id="129709at2"/>
<dbReference type="EMBL" id="LCYG01000053">
    <property type="protein sequence ID" value="KLK91551.1"/>
    <property type="molecule type" value="Genomic_DNA"/>
</dbReference>
<sequence length="194" mass="21868">MSGGFDPAAFRTQVRRLLDEHDRAFGVADGRHIVLRRQIENGDDIHSRSTFPGHITASAFILDEAGRRILLIHHRSLARWLQPGGHYEAPESLEVSALREAFEETGVQNLVIDPWHQASRLPIDIDSHLIPARPQKGEPEHWHHDIRYIVRAQEGGVSPDLAEVHGAEWRDVAELEGIAPDALRNLRKLGLVRP</sequence>
<dbReference type="InterPro" id="IPR015797">
    <property type="entry name" value="NUDIX_hydrolase-like_dom_sf"/>
</dbReference>
<comment type="caution">
    <text evidence="4">The sequence shown here is derived from an EMBL/GenBank/DDBJ whole genome shotgun (WGS) entry which is preliminary data.</text>
</comment>
<accession>A0A0H1R9L0</accession>
<dbReference type="InterPro" id="IPR000086">
    <property type="entry name" value="NUDIX_hydrolase_dom"/>
</dbReference>
<dbReference type="PROSITE" id="PS51462">
    <property type="entry name" value="NUDIX"/>
    <property type="match status" value="1"/>
</dbReference>
<dbReference type="GO" id="GO:0016787">
    <property type="term" value="F:hydrolase activity"/>
    <property type="evidence" value="ECO:0007669"/>
    <property type="project" value="UniProtKB-KW"/>
</dbReference>
<dbReference type="Proteomes" id="UP000035489">
    <property type="component" value="Unassembled WGS sequence"/>
</dbReference>
<evidence type="ECO:0000256" key="1">
    <source>
        <dbReference type="ARBA" id="ARBA00001946"/>
    </source>
</evidence>
<protein>
    <recommendedName>
        <fullName evidence="3">Nudix hydrolase domain-containing protein</fullName>
    </recommendedName>
</protein>